<name>A0A7U2I5U6_PHANO</name>
<feature type="compositionally biased region" description="Basic and acidic residues" evidence="2">
    <location>
        <begin position="203"/>
        <end position="213"/>
    </location>
</feature>
<dbReference type="EMBL" id="CP069036">
    <property type="protein sequence ID" value="QRD02779.1"/>
    <property type="molecule type" value="Genomic_DNA"/>
</dbReference>
<feature type="coiled-coil region" evidence="1">
    <location>
        <begin position="102"/>
        <end position="129"/>
    </location>
</feature>
<dbReference type="AlphaFoldDB" id="A0A7U2I5U6"/>
<reference evidence="4" key="1">
    <citation type="journal article" date="2021" name="BMC Genomics">
        <title>Chromosome-level genome assembly and manually-curated proteome of model necrotroph Parastagonospora nodorum Sn15 reveals a genome-wide trove of candidate effector homologs, and redundancy of virulence-related functions within an accessory chromosome.</title>
        <authorList>
            <person name="Bertazzoni S."/>
            <person name="Jones D.A.B."/>
            <person name="Phan H.T."/>
            <person name="Tan K.-C."/>
            <person name="Hane J.K."/>
        </authorList>
    </citation>
    <scope>NUCLEOTIDE SEQUENCE [LARGE SCALE GENOMIC DNA]</scope>
    <source>
        <strain evidence="4">SN15 / ATCC MYA-4574 / FGSC 10173)</strain>
    </source>
</reference>
<organism evidence="3 4">
    <name type="scientific">Phaeosphaeria nodorum (strain SN15 / ATCC MYA-4574 / FGSC 10173)</name>
    <name type="common">Glume blotch fungus</name>
    <name type="synonym">Parastagonospora nodorum</name>
    <dbReference type="NCBI Taxonomy" id="321614"/>
    <lineage>
        <taxon>Eukaryota</taxon>
        <taxon>Fungi</taxon>
        <taxon>Dikarya</taxon>
        <taxon>Ascomycota</taxon>
        <taxon>Pezizomycotina</taxon>
        <taxon>Dothideomycetes</taxon>
        <taxon>Pleosporomycetidae</taxon>
        <taxon>Pleosporales</taxon>
        <taxon>Pleosporineae</taxon>
        <taxon>Phaeosphaeriaceae</taxon>
        <taxon>Parastagonospora</taxon>
    </lineage>
</organism>
<sequence length="213" mass="24169">MGKLMAGILDLRAEYGPNFVGVFNPLINNIKTMKVGRSTHHCPICAKPIKRKCYQKLHLAFCEVCGDRFSTWSRVGCARHPHAQGHNLKFKGTRDGWPEERIQGFQNKYKETEVDKKVIEDEEEVVQEEETDTFVPPFTGIVPDPEYANPQGLTPTLPAQQWRDHHEVIQPASKGKPSQHLGKKAKEHKQSRAALNRAMKHKAGLELEAERQA</sequence>
<keyword evidence="4" id="KW-1185">Reference proteome</keyword>
<evidence type="ECO:0000256" key="1">
    <source>
        <dbReference type="SAM" id="Coils"/>
    </source>
</evidence>
<evidence type="ECO:0000313" key="3">
    <source>
        <dbReference type="EMBL" id="QRD02779.1"/>
    </source>
</evidence>
<keyword evidence="1" id="KW-0175">Coiled coil</keyword>
<protein>
    <submittedName>
        <fullName evidence="3">Uncharacterized protein</fullName>
    </submittedName>
</protein>
<dbReference type="OrthoDB" id="3783929at2759"/>
<dbReference type="Proteomes" id="UP000663193">
    <property type="component" value="Chromosome 14"/>
</dbReference>
<feature type="compositionally biased region" description="Basic residues" evidence="2">
    <location>
        <begin position="181"/>
        <end position="191"/>
    </location>
</feature>
<gene>
    <name evidence="3" type="ORF">JI435_115070</name>
</gene>
<accession>A0A7U2I5U6</accession>
<proteinExistence type="predicted"/>
<dbReference type="OMA" id="WRDHHEV"/>
<evidence type="ECO:0000256" key="2">
    <source>
        <dbReference type="SAM" id="MobiDB-lite"/>
    </source>
</evidence>
<feature type="region of interest" description="Disordered" evidence="2">
    <location>
        <begin position="165"/>
        <end position="213"/>
    </location>
</feature>
<evidence type="ECO:0000313" key="4">
    <source>
        <dbReference type="Proteomes" id="UP000663193"/>
    </source>
</evidence>
<dbReference type="VEuPathDB" id="FungiDB:JI435_115070"/>